<dbReference type="EMBL" id="VSSQ01011271">
    <property type="protein sequence ID" value="MPM46420.1"/>
    <property type="molecule type" value="Genomic_DNA"/>
</dbReference>
<gene>
    <name evidence="1" type="ORF">SDC9_93120</name>
</gene>
<evidence type="ECO:0000313" key="1">
    <source>
        <dbReference type="EMBL" id="MPM46420.1"/>
    </source>
</evidence>
<name>A0A644ZZM0_9ZZZZ</name>
<protein>
    <submittedName>
        <fullName evidence="1">Uncharacterized protein</fullName>
    </submittedName>
</protein>
<reference evidence="1" key="1">
    <citation type="submission" date="2019-08" db="EMBL/GenBank/DDBJ databases">
        <authorList>
            <person name="Kucharzyk K."/>
            <person name="Murdoch R.W."/>
            <person name="Higgins S."/>
            <person name="Loffler F."/>
        </authorList>
    </citation>
    <scope>NUCLEOTIDE SEQUENCE</scope>
</reference>
<accession>A0A644ZZM0</accession>
<dbReference type="AlphaFoldDB" id="A0A644ZZM0"/>
<comment type="caution">
    <text evidence="1">The sequence shown here is derived from an EMBL/GenBank/DDBJ whole genome shotgun (WGS) entry which is preliminary data.</text>
</comment>
<sequence length="81" mass="9337">MNIKFKGHTCTTKFINTLLRIKSSSHANLEYMVTKGSQVADDIYIPCLTILQLDDLILLFFDLPKVNIQLFQLRDDFNPFG</sequence>
<organism evidence="1">
    <name type="scientific">bioreactor metagenome</name>
    <dbReference type="NCBI Taxonomy" id="1076179"/>
    <lineage>
        <taxon>unclassified sequences</taxon>
        <taxon>metagenomes</taxon>
        <taxon>ecological metagenomes</taxon>
    </lineage>
</organism>
<proteinExistence type="predicted"/>